<evidence type="ECO:0008006" key="9">
    <source>
        <dbReference type="Google" id="ProtNLM"/>
    </source>
</evidence>
<dbReference type="CDD" id="cd01898">
    <property type="entry name" value="Obg"/>
    <property type="match status" value="1"/>
</dbReference>
<evidence type="ECO:0000313" key="7">
    <source>
        <dbReference type="EMBL" id="CAJ1933812.1"/>
    </source>
</evidence>
<feature type="region of interest" description="Disordered" evidence="3">
    <location>
        <begin position="159"/>
        <end position="179"/>
    </location>
</feature>
<feature type="signal peptide" evidence="4">
    <location>
        <begin position="1"/>
        <end position="22"/>
    </location>
</feature>
<dbReference type="SUPFAM" id="SSF82051">
    <property type="entry name" value="Obg GTP-binding protein N-terminal domain"/>
    <property type="match status" value="1"/>
</dbReference>
<dbReference type="Pfam" id="PF01018">
    <property type="entry name" value="GTP1_OBG"/>
    <property type="match status" value="2"/>
</dbReference>
<dbReference type="InterPro" id="IPR045086">
    <property type="entry name" value="OBG_GTPase"/>
</dbReference>
<feature type="region of interest" description="Disordered" evidence="3">
    <location>
        <begin position="113"/>
        <end position="138"/>
    </location>
</feature>
<dbReference type="PROSITE" id="PS51710">
    <property type="entry name" value="G_OBG"/>
    <property type="match status" value="1"/>
</dbReference>
<dbReference type="InterPro" id="IPR031167">
    <property type="entry name" value="G_OBG"/>
</dbReference>
<dbReference type="PROSITE" id="PS51883">
    <property type="entry name" value="OBG"/>
    <property type="match status" value="1"/>
</dbReference>
<dbReference type="SUPFAM" id="SSF52540">
    <property type="entry name" value="P-loop containing nucleoside triphosphate hydrolases"/>
    <property type="match status" value="1"/>
</dbReference>
<evidence type="ECO:0000256" key="3">
    <source>
        <dbReference type="SAM" id="MobiDB-lite"/>
    </source>
</evidence>
<dbReference type="InterPro" id="IPR036726">
    <property type="entry name" value="GTP1_OBG_dom_sf"/>
</dbReference>
<evidence type="ECO:0000259" key="5">
    <source>
        <dbReference type="PROSITE" id="PS51710"/>
    </source>
</evidence>
<dbReference type="PRINTS" id="PR00326">
    <property type="entry name" value="GTP1OBG"/>
</dbReference>
<feature type="domain" description="OBG-type G" evidence="5">
    <location>
        <begin position="281"/>
        <end position="481"/>
    </location>
</feature>
<feature type="compositionally biased region" description="Gly residues" evidence="3">
    <location>
        <begin position="121"/>
        <end position="138"/>
    </location>
</feature>
<keyword evidence="1" id="KW-0547">Nucleotide-binding</keyword>
<dbReference type="GO" id="GO:0003924">
    <property type="term" value="F:GTPase activity"/>
    <property type="evidence" value="ECO:0007669"/>
    <property type="project" value="InterPro"/>
</dbReference>
<protein>
    <recommendedName>
        <fullName evidence="9">Obg family GTPase CgtA</fullName>
    </recommendedName>
</protein>
<dbReference type="EMBL" id="CAKOGP040000302">
    <property type="protein sequence ID" value="CAJ1933812.1"/>
    <property type="molecule type" value="Genomic_DNA"/>
</dbReference>
<keyword evidence="8" id="KW-1185">Reference proteome</keyword>
<dbReference type="Proteomes" id="UP001295423">
    <property type="component" value="Unassembled WGS sequence"/>
</dbReference>
<dbReference type="PANTHER" id="PTHR11702">
    <property type="entry name" value="DEVELOPMENTALLY REGULATED GTP-BINDING PROTEIN-RELATED"/>
    <property type="match status" value="1"/>
</dbReference>
<dbReference type="GO" id="GO:0005525">
    <property type="term" value="F:GTP binding"/>
    <property type="evidence" value="ECO:0007669"/>
    <property type="project" value="UniProtKB-KW"/>
</dbReference>
<keyword evidence="2" id="KW-0342">GTP-binding</keyword>
<dbReference type="PANTHER" id="PTHR11702:SF31">
    <property type="entry name" value="MITOCHONDRIAL RIBOSOME-ASSOCIATED GTPASE 2"/>
    <property type="match status" value="1"/>
</dbReference>
<feature type="region of interest" description="Disordered" evidence="3">
    <location>
        <begin position="243"/>
        <end position="266"/>
    </location>
</feature>
<evidence type="ECO:0000313" key="8">
    <source>
        <dbReference type="Proteomes" id="UP001295423"/>
    </source>
</evidence>
<accession>A0AAD2CGW7</accession>
<dbReference type="Gene3D" id="2.70.210.12">
    <property type="entry name" value="GTP1/OBG domain"/>
    <property type="match status" value="1"/>
</dbReference>
<dbReference type="InterPro" id="IPR027417">
    <property type="entry name" value="P-loop_NTPase"/>
</dbReference>
<comment type="caution">
    <text evidence="7">The sequence shown here is derived from an EMBL/GenBank/DDBJ whole genome shotgun (WGS) entry which is preliminary data.</text>
</comment>
<dbReference type="InterPro" id="IPR006169">
    <property type="entry name" value="GTP1_OBG_dom"/>
</dbReference>
<reference evidence="7" key="1">
    <citation type="submission" date="2023-08" db="EMBL/GenBank/DDBJ databases">
        <authorList>
            <person name="Audoor S."/>
            <person name="Bilcke G."/>
        </authorList>
    </citation>
    <scope>NUCLEOTIDE SEQUENCE</scope>
</reference>
<evidence type="ECO:0000256" key="4">
    <source>
        <dbReference type="SAM" id="SignalP"/>
    </source>
</evidence>
<organism evidence="7 8">
    <name type="scientific">Cylindrotheca closterium</name>
    <dbReference type="NCBI Taxonomy" id="2856"/>
    <lineage>
        <taxon>Eukaryota</taxon>
        <taxon>Sar</taxon>
        <taxon>Stramenopiles</taxon>
        <taxon>Ochrophyta</taxon>
        <taxon>Bacillariophyta</taxon>
        <taxon>Bacillariophyceae</taxon>
        <taxon>Bacillariophycidae</taxon>
        <taxon>Bacillariales</taxon>
        <taxon>Bacillariaceae</taxon>
        <taxon>Cylindrotheca</taxon>
    </lineage>
</organism>
<feature type="chain" id="PRO_5041917436" description="Obg family GTPase CgtA" evidence="4">
    <location>
        <begin position="23"/>
        <end position="488"/>
    </location>
</feature>
<evidence type="ECO:0000256" key="1">
    <source>
        <dbReference type="ARBA" id="ARBA00022741"/>
    </source>
</evidence>
<dbReference type="GO" id="GO:0042254">
    <property type="term" value="P:ribosome biogenesis"/>
    <property type="evidence" value="ECO:0007669"/>
    <property type="project" value="UniProtKB-UniRule"/>
</dbReference>
<evidence type="ECO:0000259" key="6">
    <source>
        <dbReference type="PROSITE" id="PS51883"/>
    </source>
</evidence>
<dbReference type="Gene3D" id="3.40.50.300">
    <property type="entry name" value="P-loop containing nucleotide triphosphate hydrolases"/>
    <property type="match status" value="1"/>
</dbReference>
<dbReference type="Pfam" id="PF01926">
    <property type="entry name" value="MMR_HSR1"/>
    <property type="match status" value="1"/>
</dbReference>
<gene>
    <name evidence="7" type="ORF">CYCCA115_LOCUS3472</name>
</gene>
<evidence type="ECO:0000256" key="2">
    <source>
        <dbReference type="ARBA" id="ARBA00023134"/>
    </source>
</evidence>
<name>A0AAD2CGW7_9STRA</name>
<feature type="domain" description="Obg" evidence="6">
    <location>
        <begin position="96"/>
        <end position="280"/>
    </location>
</feature>
<dbReference type="InterPro" id="IPR006073">
    <property type="entry name" value="GTP-bd"/>
</dbReference>
<dbReference type="GO" id="GO:0005739">
    <property type="term" value="C:mitochondrion"/>
    <property type="evidence" value="ECO:0007669"/>
    <property type="project" value="TreeGrafter"/>
</dbReference>
<sequence length="488" mass="52550">MRQITYLLVIYLFLLKQHTVCCFSTVKCYKITRTPSSCQTVTYSQTPANEDVEETTDEITYFSPNRPLKEAQGDLMEDGLDNMDMETAVEASTNEYSFFDEATVYVRAGSGGQGSSTFKKGVGGQDGPPDGGNGGKGGDVIITVDASLNTLAGLTNAWRPNSFGGSGAAASSSFREQRKSFRAENGIDGARQMKNGRFGKDVQIRVPPGTVVHELLEKDDGTETLIELGSLVLDNPELQVALGGEGGEGSGINKGRGVRRPRISPQGGERKTLRLTLKIVADVALVGVPNAGKSTLLSQTTRAQPKISNYPFTTIIPNLGVWIPSESSYGDNSKYAADARDGAGSDGLVLCDVPGLISGASKGVGLGHAFLRHVERCHVILHLIDATSNDPVADFQMLNRELVNYGTGQLGRMPQVVVVNKLDALEGRGEDWETGLKAKFSRNELEEKMIEAMSHTRLMWMSAKEGEGVDELMTRLAAFVKKVKSTDS</sequence>
<dbReference type="AlphaFoldDB" id="A0AAD2CGW7"/>
<feature type="compositionally biased region" description="Gly residues" evidence="3">
    <location>
        <begin position="243"/>
        <end position="254"/>
    </location>
</feature>
<proteinExistence type="predicted"/>
<keyword evidence="4" id="KW-0732">Signal</keyword>